<dbReference type="RefSeq" id="WP_111596872.1">
    <property type="nucleotide sequence ID" value="NZ_QLLL01000002.1"/>
</dbReference>
<name>A0A327QZ99_9BACT</name>
<dbReference type="AlphaFoldDB" id="A0A327QZ99"/>
<dbReference type="Proteomes" id="UP000249547">
    <property type="component" value="Unassembled WGS sequence"/>
</dbReference>
<evidence type="ECO:0000313" key="1">
    <source>
        <dbReference type="EMBL" id="RAJ08763.1"/>
    </source>
</evidence>
<sequence length="62" mass="6552">MKKKKIQLSKLNFDKNTVAVLSTQQSGNVVGGAATNGTGCATEPITCVTIPYTKRQCAFCAD</sequence>
<dbReference type="EMBL" id="QLLL01000002">
    <property type="protein sequence ID" value="RAJ08763.1"/>
    <property type="molecule type" value="Genomic_DNA"/>
</dbReference>
<keyword evidence="2" id="KW-1185">Reference proteome</keyword>
<comment type="caution">
    <text evidence="1">The sequence shown here is derived from an EMBL/GenBank/DDBJ whole genome shotgun (WGS) entry which is preliminary data.</text>
</comment>
<proteinExistence type="predicted"/>
<dbReference type="NCBIfam" id="NF038153">
    <property type="entry name" value="lant_leader_L1a"/>
    <property type="match status" value="1"/>
</dbReference>
<dbReference type="InterPro" id="IPR058238">
    <property type="entry name" value="Lant_leader_dom"/>
</dbReference>
<gene>
    <name evidence="1" type="ORF">LX64_01417</name>
</gene>
<accession>A0A327QZ99</accession>
<organism evidence="1 2">
    <name type="scientific">Chitinophaga skermanii</name>
    <dbReference type="NCBI Taxonomy" id="331697"/>
    <lineage>
        <taxon>Bacteria</taxon>
        <taxon>Pseudomonadati</taxon>
        <taxon>Bacteroidota</taxon>
        <taxon>Chitinophagia</taxon>
        <taxon>Chitinophagales</taxon>
        <taxon>Chitinophagaceae</taxon>
        <taxon>Chitinophaga</taxon>
    </lineage>
</organism>
<protein>
    <recommendedName>
        <fullName evidence="3">Natural product</fullName>
    </recommendedName>
</protein>
<reference evidence="1 2" key="1">
    <citation type="submission" date="2018-06" db="EMBL/GenBank/DDBJ databases">
        <title>Genomic Encyclopedia of Archaeal and Bacterial Type Strains, Phase II (KMG-II): from individual species to whole genera.</title>
        <authorList>
            <person name="Goeker M."/>
        </authorList>
    </citation>
    <scope>NUCLEOTIDE SEQUENCE [LARGE SCALE GENOMIC DNA]</scope>
    <source>
        <strain evidence="1 2">DSM 23857</strain>
    </source>
</reference>
<evidence type="ECO:0008006" key="3">
    <source>
        <dbReference type="Google" id="ProtNLM"/>
    </source>
</evidence>
<evidence type="ECO:0000313" key="2">
    <source>
        <dbReference type="Proteomes" id="UP000249547"/>
    </source>
</evidence>